<keyword evidence="1" id="KW-0812">Transmembrane</keyword>
<keyword evidence="1" id="KW-1133">Transmembrane helix</keyword>
<evidence type="ECO:0000313" key="2">
    <source>
        <dbReference type="EMBL" id="VDO56406.1"/>
    </source>
</evidence>
<reference evidence="2 3" key="2">
    <citation type="submission" date="2018-11" db="EMBL/GenBank/DDBJ databases">
        <authorList>
            <consortium name="Pathogen Informatics"/>
        </authorList>
    </citation>
    <scope>NUCLEOTIDE SEQUENCE [LARGE SCALE GENOMIC DNA]</scope>
</reference>
<dbReference type="Pfam" id="PF09773">
    <property type="entry name" value="Meckelin"/>
    <property type="match status" value="1"/>
</dbReference>
<reference evidence="4" key="1">
    <citation type="submission" date="2017-02" db="UniProtKB">
        <authorList>
            <consortium name="WormBaseParasite"/>
        </authorList>
    </citation>
    <scope>IDENTIFICATION</scope>
</reference>
<evidence type="ECO:0000313" key="4">
    <source>
        <dbReference type="WBParaSite" id="BTMF_0001794401-mRNA-1"/>
    </source>
</evidence>
<evidence type="ECO:0000313" key="3">
    <source>
        <dbReference type="Proteomes" id="UP000280834"/>
    </source>
</evidence>
<dbReference type="GO" id="GO:0036038">
    <property type="term" value="C:MKS complex"/>
    <property type="evidence" value="ECO:0007669"/>
    <property type="project" value="InterPro"/>
</dbReference>
<dbReference type="WBParaSite" id="BTMF_0001794401-mRNA-1">
    <property type="protein sequence ID" value="BTMF_0001794401-mRNA-1"/>
    <property type="gene ID" value="BTMF_0001794401"/>
</dbReference>
<dbReference type="Proteomes" id="UP000280834">
    <property type="component" value="Unassembled WGS sequence"/>
</dbReference>
<dbReference type="GO" id="GO:0060271">
    <property type="term" value="P:cilium assembly"/>
    <property type="evidence" value="ECO:0007669"/>
    <property type="project" value="InterPro"/>
</dbReference>
<dbReference type="EMBL" id="UZAG01023334">
    <property type="protein sequence ID" value="VDO56406.1"/>
    <property type="molecule type" value="Genomic_DNA"/>
</dbReference>
<dbReference type="PANTHER" id="PTHR21274:SF0">
    <property type="entry name" value="MECKELIN"/>
    <property type="match status" value="1"/>
</dbReference>
<keyword evidence="1" id="KW-0472">Membrane</keyword>
<name>A0A0R3RD21_9BILA</name>
<feature type="transmembrane region" description="Helical" evidence="1">
    <location>
        <begin position="12"/>
        <end position="33"/>
    </location>
</feature>
<evidence type="ECO:0000256" key="1">
    <source>
        <dbReference type="SAM" id="Phobius"/>
    </source>
</evidence>
<accession>A0A0R3RD21</accession>
<dbReference type="InterPro" id="IPR019170">
    <property type="entry name" value="Meckelin"/>
</dbReference>
<dbReference type="STRING" id="42155.A0A0R3RD21"/>
<proteinExistence type="predicted"/>
<dbReference type="PANTHER" id="PTHR21274">
    <property type="entry name" value="MECKELIN"/>
    <property type="match status" value="1"/>
</dbReference>
<protein>
    <submittedName>
        <fullName evidence="4">Exocyst complex component Sec8</fullName>
    </submittedName>
</protein>
<keyword evidence="3" id="KW-1185">Reference proteome</keyword>
<gene>
    <name evidence="2" type="ORF">BTMF_LOCUS15906</name>
</gene>
<dbReference type="AlphaFoldDB" id="A0A0R3RD21"/>
<organism evidence="4">
    <name type="scientific">Brugia timori</name>
    <dbReference type="NCBI Taxonomy" id="42155"/>
    <lineage>
        <taxon>Eukaryota</taxon>
        <taxon>Metazoa</taxon>
        <taxon>Ecdysozoa</taxon>
        <taxon>Nematoda</taxon>
        <taxon>Chromadorea</taxon>
        <taxon>Rhabditida</taxon>
        <taxon>Spirurina</taxon>
        <taxon>Spiruromorpha</taxon>
        <taxon>Filarioidea</taxon>
        <taxon>Onchocercidae</taxon>
        <taxon>Brugia</taxon>
    </lineage>
</organism>
<sequence>MLNIPVSTKSTTLSELAIISSIYLTVSVIQWIFRVTIVEQLFLDPFHNMIDLCSISNISILALTHPLHGYYIHGRSVHDQADTDMIRMNQYLHRERENLCGTRGLEAGSGLQTYIVNLPKAFREQFDAASQVLENDIEQLDKHTADHFDATTTNIQKIAKGHEQLNNFLIKFIEHNNPQADYIINDTSLPELLCDIEFTDSSHVGNFIRLE</sequence>